<keyword evidence="2" id="KW-0472">Membrane</keyword>
<keyword evidence="2" id="KW-1133">Transmembrane helix</keyword>
<organism evidence="3 4">
    <name type="scientific">Polymorphospora lycopeni</name>
    <dbReference type="NCBI Taxonomy" id="3140240"/>
    <lineage>
        <taxon>Bacteria</taxon>
        <taxon>Bacillati</taxon>
        <taxon>Actinomycetota</taxon>
        <taxon>Actinomycetes</taxon>
        <taxon>Micromonosporales</taxon>
        <taxon>Micromonosporaceae</taxon>
        <taxon>Polymorphospora</taxon>
    </lineage>
</organism>
<reference evidence="3 4" key="1">
    <citation type="submission" date="2024-04" db="EMBL/GenBank/DDBJ databases">
        <title>Polymorphospora sp. isolated from Baiyangdian Lake in Xiong'an New Area.</title>
        <authorList>
            <person name="Zhang X."/>
            <person name="Liu J."/>
        </authorList>
    </citation>
    <scope>NUCLEOTIDE SEQUENCE [LARGE SCALE GENOMIC DNA]</scope>
    <source>
        <strain evidence="3 4">2-325</strain>
    </source>
</reference>
<keyword evidence="2" id="KW-0812">Transmembrane</keyword>
<sequence length="425" mass="43876">MSRIEKDLRDMFADRATSGPYGGLPAADAADRAIRHGAAVRRRRRAGASIGAALVLVLVAAGVAPARSWWQPDDPPAHRLGLESTPTPAPTGHVVPTGAPAAPPPPSPAAVVPGADAAVLMHAPDRETTIGIDLRVGDQLWTTDGRRLPLSGVGEVLRAYRVPVGWVYGGATNVRLLRPDGDSVPLRGGGDGWTVSSDGARFAYVSDGALGVADLTADGLSVRSTTDVPPGTVPVAFLDRRVVVAGRVGHSRGYDLLDPTGPYRPSWNLDVTAIYGTAGGAVAALIRTGDRGLCLAALDGRAHRLRVDRSGACTLGLRAEFTPGRLAPGGGWLVAPAADGLTLVDIDAALTGDYATVGCPVRSTVPAVWADDMTVVAGDDRGVVQCRTDGTQQVVSLPPDAGADWQPVPRMTAKPITAADRSGRS</sequence>
<evidence type="ECO:0000313" key="3">
    <source>
        <dbReference type="EMBL" id="MFB6395180.1"/>
    </source>
</evidence>
<dbReference type="EMBL" id="JBCGDC010000052">
    <property type="protein sequence ID" value="MFB6395180.1"/>
    <property type="molecule type" value="Genomic_DNA"/>
</dbReference>
<gene>
    <name evidence="3" type="ORF">AAFH96_19015</name>
</gene>
<protein>
    <submittedName>
        <fullName evidence="3">Uncharacterized protein</fullName>
    </submittedName>
</protein>
<feature type="region of interest" description="Disordered" evidence="1">
    <location>
        <begin position="396"/>
        <end position="425"/>
    </location>
</feature>
<evidence type="ECO:0000313" key="4">
    <source>
        <dbReference type="Proteomes" id="UP001582793"/>
    </source>
</evidence>
<feature type="transmembrane region" description="Helical" evidence="2">
    <location>
        <begin position="50"/>
        <end position="70"/>
    </location>
</feature>
<evidence type="ECO:0000256" key="1">
    <source>
        <dbReference type="SAM" id="MobiDB-lite"/>
    </source>
</evidence>
<accession>A0ABV5CT45</accession>
<evidence type="ECO:0000256" key="2">
    <source>
        <dbReference type="SAM" id="Phobius"/>
    </source>
</evidence>
<keyword evidence="4" id="KW-1185">Reference proteome</keyword>
<proteinExistence type="predicted"/>
<name>A0ABV5CT45_9ACTN</name>
<feature type="region of interest" description="Disordered" evidence="1">
    <location>
        <begin position="72"/>
        <end position="109"/>
    </location>
</feature>
<comment type="caution">
    <text evidence="3">The sequence shown here is derived from an EMBL/GenBank/DDBJ whole genome shotgun (WGS) entry which is preliminary data.</text>
</comment>
<dbReference type="SUPFAM" id="SSF82171">
    <property type="entry name" value="DPP6 N-terminal domain-like"/>
    <property type="match status" value="1"/>
</dbReference>
<dbReference type="RefSeq" id="WP_375735079.1">
    <property type="nucleotide sequence ID" value="NZ_JBCGDC010000052.1"/>
</dbReference>
<dbReference type="Proteomes" id="UP001582793">
    <property type="component" value="Unassembled WGS sequence"/>
</dbReference>